<evidence type="ECO:0000256" key="2">
    <source>
        <dbReference type="ARBA" id="ARBA00034247"/>
    </source>
</evidence>
<dbReference type="GO" id="GO:1902201">
    <property type="term" value="P:negative regulation of bacterial-type flagellum-dependent cell motility"/>
    <property type="evidence" value="ECO:0007669"/>
    <property type="project" value="TreeGrafter"/>
</dbReference>
<dbReference type="InterPro" id="IPR050469">
    <property type="entry name" value="Diguanylate_Cyclase"/>
</dbReference>
<feature type="region of interest" description="Disordered" evidence="3">
    <location>
        <begin position="109"/>
        <end position="138"/>
    </location>
</feature>
<dbReference type="GO" id="GO:0043709">
    <property type="term" value="P:cell adhesion involved in single-species biofilm formation"/>
    <property type="evidence" value="ECO:0007669"/>
    <property type="project" value="TreeGrafter"/>
</dbReference>
<dbReference type="Gene3D" id="3.30.70.270">
    <property type="match status" value="1"/>
</dbReference>
<keyword evidence="6" id="KW-1185">Reference proteome</keyword>
<accession>A0A2U8VN82</accession>
<feature type="domain" description="GGDEF" evidence="4">
    <location>
        <begin position="97"/>
        <end position="242"/>
    </location>
</feature>
<dbReference type="PANTHER" id="PTHR45138:SF9">
    <property type="entry name" value="DIGUANYLATE CYCLASE DGCM-RELATED"/>
    <property type="match status" value="1"/>
</dbReference>
<dbReference type="PANTHER" id="PTHR45138">
    <property type="entry name" value="REGULATORY COMPONENTS OF SENSORY TRANSDUCTION SYSTEM"/>
    <property type="match status" value="1"/>
</dbReference>
<dbReference type="Pfam" id="PF00990">
    <property type="entry name" value="GGDEF"/>
    <property type="match status" value="1"/>
</dbReference>
<comment type="catalytic activity">
    <reaction evidence="2">
        <text>2 GTP = 3',3'-c-di-GMP + 2 diphosphate</text>
        <dbReference type="Rhea" id="RHEA:24898"/>
        <dbReference type="ChEBI" id="CHEBI:33019"/>
        <dbReference type="ChEBI" id="CHEBI:37565"/>
        <dbReference type="ChEBI" id="CHEBI:58805"/>
        <dbReference type="EC" id="2.7.7.65"/>
    </reaction>
</comment>
<evidence type="ECO:0000256" key="1">
    <source>
        <dbReference type="ARBA" id="ARBA00012528"/>
    </source>
</evidence>
<reference evidence="5 6" key="1">
    <citation type="submission" date="2018-05" db="EMBL/GenBank/DDBJ databases">
        <title>Complete Genome Sequence of Methylobacterium sp. 17Sr1-43.</title>
        <authorList>
            <person name="Srinivasan S."/>
        </authorList>
    </citation>
    <scope>NUCLEOTIDE SEQUENCE [LARGE SCALE GENOMIC DNA]</scope>
    <source>
        <strain evidence="5 6">17Sr1-43</strain>
    </source>
</reference>
<dbReference type="KEGG" id="meti:DK427_04380"/>
<dbReference type="EMBL" id="CP029551">
    <property type="protein sequence ID" value="AWN35074.1"/>
    <property type="molecule type" value="Genomic_DNA"/>
</dbReference>
<feature type="compositionally biased region" description="Basic and acidic residues" evidence="3">
    <location>
        <begin position="79"/>
        <end position="88"/>
    </location>
</feature>
<evidence type="ECO:0000313" key="6">
    <source>
        <dbReference type="Proteomes" id="UP000246058"/>
    </source>
</evidence>
<evidence type="ECO:0000313" key="5">
    <source>
        <dbReference type="EMBL" id="AWN35074.1"/>
    </source>
</evidence>
<feature type="region of interest" description="Disordered" evidence="3">
    <location>
        <begin position="67"/>
        <end position="88"/>
    </location>
</feature>
<dbReference type="RefSeq" id="WP_109950205.1">
    <property type="nucleotide sequence ID" value="NZ_CP029551.1"/>
</dbReference>
<dbReference type="SMART" id="SM00267">
    <property type="entry name" value="GGDEF"/>
    <property type="match status" value="1"/>
</dbReference>
<dbReference type="Proteomes" id="UP000246058">
    <property type="component" value="Chromosome"/>
</dbReference>
<dbReference type="InterPro" id="IPR029787">
    <property type="entry name" value="Nucleotide_cyclase"/>
</dbReference>
<dbReference type="NCBIfam" id="TIGR00254">
    <property type="entry name" value="GGDEF"/>
    <property type="match status" value="1"/>
</dbReference>
<protein>
    <recommendedName>
        <fullName evidence="1">diguanylate cyclase</fullName>
        <ecNumber evidence="1">2.7.7.65</ecNumber>
    </recommendedName>
</protein>
<dbReference type="InterPro" id="IPR000160">
    <property type="entry name" value="GGDEF_dom"/>
</dbReference>
<dbReference type="SUPFAM" id="SSF55073">
    <property type="entry name" value="Nucleotide cyclase"/>
    <property type="match status" value="1"/>
</dbReference>
<evidence type="ECO:0000259" key="4">
    <source>
        <dbReference type="PROSITE" id="PS50887"/>
    </source>
</evidence>
<organism evidence="5 6">
    <name type="scientific">Methylobacterium radiodurans</name>
    <dbReference type="NCBI Taxonomy" id="2202828"/>
    <lineage>
        <taxon>Bacteria</taxon>
        <taxon>Pseudomonadati</taxon>
        <taxon>Pseudomonadota</taxon>
        <taxon>Alphaproteobacteria</taxon>
        <taxon>Hyphomicrobiales</taxon>
        <taxon>Methylobacteriaceae</taxon>
        <taxon>Methylobacterium</taxon>
    </lineage>
</organism>
<evidence type="ECO:0000256" key="3">
    <source>
        <dbReference type="SAM" id="MobiDB-lite"/>
    </source>
</evidence>
<dbReference type="GO" id="GO:0005886">
    <property type="term" value="C:plasma membrane"/>
    <property type="evidence" value="ECO:0007669"/>
    <property type="project" value="TreeGrafter"/>
</dbReference>
<dbReference type="EC" id="2.7.7.65" evidence="1"/>
<dbReference type="PROSITE" id="PS50887">
    <property type="entry name" value="GGDEF"/>
    <property type="match status" value="1"/>
</dbReference>
<sequence>MAWNNRRAKSSELPRAAHRTVALSPRYGDGIPATDRLQTVAGTCLTYSASGGGGRHRAGGCGRRLGNGVHGTARHSGHPYRETQGHHPHDVHLPKDLFRIAIAANPDGIQEIGPHRPEWRASSGHRSESTSPVRPRPRFRTLREHARRSGGGAFRIGGEEFAMLAPCAEERALFPGESVRGDVATEAIPHADHPRGVLTFGVGLAGGDHRTTEVAHEWLDRADRALYAAKRKGRDRVCRTTRPAA</sequence>
<name>A0A2U8VN82_9HYPH</name>
<dbReference type="OrthoDB" id="9812260at2"/>
<dbReference type="GO" id="GO:0052621">
    <property type="term" value="F:diguanylate cyclase activity"/>
    <property type="evidence" value="ECO:0007669"/>
    <property type="project" value="UniProtKB-EC"/>
</dbReference>
<dbReference type="AlphaFoldDB" id="A0A2U8VN82"/>
<gene>
    <name evidence="5" type="ORF">DK427_04380</name>
</gene>
<dbReference type="InterPro" id="IPR043128">
    <property type="entry name" value="Rev_trsase/Diguanyl_cyclase"/>
</dbReference>
<proteinExistence type="predicted"/>